<accession>A0AAV0VJ16</accession>
<dbReference type="EMBL" id="CARXXK010000001">
    <property type="protein sequence ID" value="CAI6343545.1"/>
    <property type="molecule type" value="Genomic_DNA"/>
</dbReference>
<gene>
    <name evidence="4" type="ORF">MEUPH1_LOCUS798</name>
</gene>
<organism evidence="4 5">
    <name type="scientific">Macrosiphum euphorbiae</name>
    <name type="common">potato aphid</name>
    <dbReference type="NCBI Taxonomy" id="13131"/>
    <lineage>
        <taxon>Eukaryota</taxon>
        <taxon>Metazoa</taxon>
        <taxon>Ecdysozoa</taxon>
        <taxon>Arthropoda</taxon>
        <taxon>Hexapoda</taxon>
        <taxon>Insecta</taxon>
        <taxon>Pterygota</taxon>
        <taxon>Neoptera</taxon>
        <taxon>Paraneoptera</taxon>
        <taxon>Hemiptera</taxon>
        <taxon>Sternorrhyncha</taxon>
        <taxon>Aphidomorpha</taxon>
        <taxon>Aphidoidea</taxon>
        <taxon>Aphididae</taxon>
        <taxon>Macrosiphini</taxon>
        <taxon>Macrosiphum</taxon>
    </lineage>
</organism>
<evidence type="ECO:0000259" key="3">
    <source>
        <dbReference type="Pfam" id="PF12624"/>
    </source>
</evidence>
<feature type="domain" description="Chorein N-terminal" evidence="3">
    <location>
        <begin position="5"/>
        <end position="231"/>
    </location>
</feature>
<keyword evidence="1" id="KW-0813">Transport</keyword>
<evidence type="ECO:0000313" key="5">
    <source>
        <dbReference type="Proteomes" id="UP001160148"/>
    </source>
</evidence>
<comment type="caution">
    <text evidence="4">The sequence shown here is derived from an EMBL/GenBank/DDBJ whole genome shotgun (WGS) entry which is preliminary data.</text>
</comment>
<dbReference type="PANTHER" id="PTHR12517">
    <property type="entry name" value="VACUOLAR PROTEIN SORTING-ASSOCIATED PROTEIN 13B"/>
    <property type="match status" value="1"/>
</dbReference>
<evidence type="ECO:0000313" key="4">
    <source>
        <dbReference type="EMBL" id="CAI6343545.1"/>
    </source>
</evidence>
<name>A0AAV0VJ16_9HEMI</name>
<feature type="region of interest" description="Disordered" evidence="2">
    <location>
        <begin position="877"/>
        <end position="896"/>
    </location>
</feature>
<evidence type="ECO:0000256" key="1">
    <source>
        <dbReference type="ARBA" id="ARBA00022448"/>
    </source>
</evidence>
<keyword evidence="5" id="KW-1185">Reference proteome</keyword>
<dbReference type="InterPro" id="IPR039782">
    <property type="entry name" value="VPS13B"/>
</dbReference>
<sequence>MFRIESYITSIILSYVEKYVKNLRRQDAQVSLWDGEGLFQNLELDLDVLEKELNLPFIVISGHINQLLIRVPWTKLGSEAVKITIDTIECVLKLKTPQQRKAKKNDTSDRASTEYNELPPPSYVQSLINKIVGNLSVTCNNVILKYIEDDIVLSMNIKSITLDSCNSNWIPDIIELTPSQLTLRKIINLSDVTICLDRRNASGCIETYLEPLLYKCSLSIRLCRMFRSPHSARPYTTQMDMFCSKIAFILTEPQLPMFLRLLTLILDLNPTDTPETNNCIDDEIYNRSPSSCSSISESNTTNNDGWVDWMWNWVPSVNLTSEVNDLSLSPEAAISGGHTLNTGIYIDTLLFVLKIKSNKKLNDYRPLLQITFNGTLLEMVSNPPDWVDVQFGISKASIDSIGDCTCGAQDCYTNNYFSSGVIQDSYLSKSLFQDTNINAFNDNIFSFDDHLSKFSETILLEKTTAFAIDYLFTQIPNTHQNNCNDDTENIYFVSEEKCLLRFVAGPSSLNISSGLIHRAEFIYKLILGHDLLVFTVPLQPPRLDMDEKYNALINSYVQVLVYQFTIFNPVIKLFPACHVPISTSSQKHKKNQKICSKQFDPVFENPPIAIFELKVLDGRIVIPKKKFKWSVLPRHIIQNISEEKKGQLKTRTIFRVKDLVANLVLSKSTQKLFVINNIGFNTTTDIDSNSDCILDIDMISFSTSKENSLLMYYIVHSIIMSNHRRLLQVNNCIFRSSLLDDTPGTVVLKFNLEGLKIYYKSENQVTCTKIILNNINAKMVTHSSINDNNQSAIIFSTPEFIKHSIPFLHVILQFPSEIDVNETPLIYLKIGQLDMNLDPMLFEWLVYVPKVNKQKELKKKTSTSDLAFFSAPSRKISETSMSSDPKKKYPKPSIHSSVSDNISFHSANYMHLKNESKEKKIVRLFNKWKSSIIFVDTSRIALYFPSKSLSMLKKSQSCTNLDLKELIEMSSFNEDGLLVLRISNISLKCVIPKNQIEQYLNTTPVRFPNTLWSPDGVYFPWQLNFCKLECYTIHSTYDSTYQRSYTHKIQLLYPFSAQCTLAITTQFHNNNIQTLKSLAACIHCDSDPISICISEQQVLLVANLLKKQMEVYKVIFSNIEYGTFFNRSVAHEMSSIPEDEPVESKTRTFDLKKTEETLKLSGWFQWTLARFSLIIKNNPEHSSSENVKLVLDLEDVISSLDFGLSYQKLKLKISSASIQHFTKNMKEEQWKHGPYLGLILKGYDPLNSSEKSSKTDGFLNFTLTRAIKSSFRGPKSNKDITPLHMVSDEMLKLNQQLMDEYIMEIVIKVQPIDIVISPLNIHQFLSIIDPLLDILINSKYMLNPLSQSHNKLEPSNELIGLTLPLFYLDIALLRIFIPISVQNKKNQHQDTAIIQVNSIKINQNPENPITRTPLRKDLYVEAEKRGLLTIPGSIVEDRQYQIVINGFSIKTGFWIDLKQVLECYQVLSTLDTDHQPNAALLWNEGKRPRAMGNSNLEEINMSTLFSKVSFHSVFAPAIIFEPENTLVCGSWIEVNTLNEISITLSVEQLHLFNLLASQSNEYILSHLKTNYTHVIIQGEKMQSKFITESSTQDSGIHSTEDNGTCFYQENGSISLVENKINSQSNIALFIKKDTNTVNKIPIDVIITGNQINLNFFNYLKKNDIKVSEPLLFAVVHQPHIFFSLSSTSDSCQVIFFDLTISLAPKNESCIEIPDSKMYSVPLFKTKSNTMDDIPLAFFTLKMSRPITISQYKVELNLGRAISLLLNKQKIDHCYNLLDLVKQMLHNGILPHEETNNYNFQTDSKFDELEIINPSFKIDSVVSQHVTDEYDTHKYDNLILDSTANTSVISEVTNENVFEYPVSPVNEYFWYSKPIVMNLTTQQIFFQLSTENNDNIVLSIESILSKLNCLWRKPSQRMNGEITLNSVTISVGHDYSNCNTNELILHPWTMTLEIVLSSDPWVPEYLRPTKQLKILTDYISFHISPDHYNTLKLIWNEYKYLFEYNKNTTKNQNQSSETDEQFYQDDLRAGAFQFIETTSSDLPLPYQIFFSEYLSNNPPKITWRYPQPRTLTKIEIQPVPMDVDIDIKFHLQWYDEIQNCFRDHTIFIFPKYEPMLLRLESLEAIISNTWRIIMDNACTNHYPLQIKSLVGCLRVDSYFSPSLVPQLQLSLSASSIKINISYHVKKKTYLSRYDCISDDPPKHKLVIFILDQVNVGFKLQEGEMNTSAQAHLRVELLNYGTLTQIPVVKSFCLLTSRHTTKSKPDIQYNIQTGAIACQFGPSMINSLMAAVQLWKNNTYFITTPYIICNDTNFEIIFGQASTNEVITLNSLESYQYTWRVPTEHPHIRFSVGDADNLSWSDEISLRTEALMSLTVKSHKGELHILIVSIKNMSPSLIKVIVSSQLSVLNKTNYLLDARFTKVKQVEEQKDQHNLVLQTLSVAPENNSPSIMLYNGFKVTLKLSFHTPNHEGPWSGPIPLHAVELVNGNQNSWLVKIPMKDNMKKYRSIWCRLIIENINKIPRMLILLMPMYVIRSYLPYSTLLNFELVDNKLERNTIIEAKSAMALNDIQHIDLPGTMKDVYNLTIKLNEESSASSPPVSITYYMNIDIPELFNDNYFTIEDLHNGKYTIMDSDLQWPFIGQQYSSIKWKQCELPDTETTVKVQHYGHLDHSNGLSRVIVIQPWALIVNTSGQVITLCNTTDILCNIDNCCVVAPPVIENTFYIDLNIEDTTHRSQPLQLSNSQSFYMPSVNGLIPVKGHTSVVINCENHIGYLNVCSLEHNNMRVIHIQSLYIATNHSSIDLKVLAVCAVPSSGVLDIPENVEEVSVDLPKNLNDLGKPLVMWTLIGKESANEDLVQYLILTSNGNISCPIKLTDIVKEERPLPVLFSSCDSNPLICVTLQELDNQYFFTIYNQPYPQFILYNYCPVSLTLALSKKSKSKSKSKEPMPFSNDWNWTYRIFSGNNAYISFPYSVSCKQIPRVLIGVDKKPFKGWFASIELSVCESRLVPVPGQMNDIKVLITKRAFTLDVIFKPAAQFEFSANEVRLRLAKSDKFKGTLSSNNEVLNNVRIENVRTPTSSFQNMGSTSINKLWPSIKCHIHTFIFILFIDDIGFNSKAVVSMTLDNIAATLDGNQDSSKGEMNLIISINNIQIDNNAFIDGHYDFPVILVKQKKHFEEVYCDTSFLKPLSNVINDLRRLDSAIIIKLTLDKSYYLTPVILDLEITLFTFEAFIEDRYCYYMLEILKSFKSTMSITQEHNLGMDEFIPLHYLVLAHSQEFRNPLVFRTFTIKPFKVMISLHTSTTFYVALDRSPLDFTEFSKTDLIASYYQLGRSLSLHYFLNAIYGTGWALGSLEFWGSPGGLARSVGTGLYDFVTLSAQGMTEGPKEFFVGVLSGSASLVKHVTTGALSSVTKFASSWSRTFNRLTLEAEDLEQIEEIRRLRPQNLSQGIIQGLSEFGISLLGAVGGLVNHPIQYAIQEGPERRRGFVNTVAIGFVEAITKPISGAAELVAMTGEGFLAGVGWIKSPQLRSSLSNSEIGFGASELRYSWLILNKYLTTTEQILLTCDATVDNLDQELKVSELTLVLTNRFLYLIKDPNRMMPNVLRLPITQIVTPSLRHRDPSLITITICMTAQNDTAYSRVADYVRKSQSFLNMESKTESDNPDQTHKLLVSPQIRNHVLNSIEFLKRHIQNKGYAVI</sequence>
<evidence type="ECO:0000256" key="2">
    <source>
        <dbReference type="SAM" id="MobiDB-lite"/>
    </source>
</evidence>
<dbReference type="Proteomes" id="UP001160148">
    <property type="component" value="Unassembled WGS sequence"/>
</dbReference>
<dbReference type="Pfam" id="PF12624">
    <property type="entry name" value="VPS13_N"/>
    <property type="match status" value="1"/>
</dbReference>
<proteinExistence type="predicted"/>
<dbReference type="PANTHER" id="PTHR12517:SF0">
    <property type="entry name" value="INTERMEMBRANE LIPID TRANSFER PROTEIN VPS13B"/>
    <property type="match status" value="1"/>
</dbReference>
<dbReference type="InterPro" id="IPR026854">
    <property type="entry name" value="VPS13_N"/>
</dbReference>
<protein>
    <recommendedName>
        <fullName evidence="3">Chorein N-terminal domain-containing protein</fullName>
    </recommendedName>
</protein>
<reference evidence="4 5" key="1">
    <citation type="submission" date="2023-01" db="EMBL/GenBank/DDBJ databases">
        <authorList>
            <person name="Whitehead M."/>
        </authorList>
    </citation>
    <scope>NUCLEOTIDE SEQUENCE [LARGE SCALE GENOMIC DNA]</scope>
</reference>